<feature type="transmembrane region" description="Helical" evidence="6">
    <location>
        <begin position="313"/>
        <end position="333"/>
    </location>
</feature>
<dbReference type="PANTHER" id="PTHR43124:SF3">
    <property type="entry name" value="CHLORAMPHENICOL EFFLUX PUMP RV0191"/>
    <property type="match status" value="1"/>
</dbReference>
<reference evidence="8 9" key="1">
    <citation type="submission" date="2019-10" db="EMBL/GenBank/DDBJ databases">
        <title>New genus of Silvanigrellaceae.</title>
        <authorList>
            <person name="Pitt A."/>
            <person name="Hahn M.W."/>
        </authorList>
    </citation>
    <scope>NUCLEOTIDE SEQUENCE [LARGE SCALE GENOMIC DNA]</scope>
    <source>
        <strain evidence="8 9">33A1-SZDP</strain>
    </source>
</reference>
<evidence type="ECO:0000256" key="2">
    <source>
        <dbReference type="ARBA" id="ARBA00022475"/>
    </source>
</evidence>
<dbReference type="GO" id="GO:0022857">
    <property type="term" value="F:transmembrane transporter activity"/>
    <property type="evidence" value="ECO:0007669"/>
    <property type="project" value="InterPro"/>
</dbReference>
<dbReference type="InterPro" id="IPR036259">
    <property type="entry name" value="MFS_trans_sf"/>
</dbReference>
<evidence type="ECO:0000256" key="4">
    <source>
        <dbReference type="ARBA" id="ARBA00022989"/>
    </source>
</evidence>
<feature type="transmembrane region" description="Helical" evidence="6">
    <location>
        <begin position="7"/>
        <end position="25"/>
    </location>
</feature>
<keyword evidence="4 6" id="KW-1133">Transmembrane helix</keyword>
<dbReference type="GO" id="GO:0005886">
    <property type="term" value="C:plasma membrane"/>
    <property type="evidence" value="ECO:0007669"/>
    <property type="project" value="UniProtKB-SubCell"/>
</dbReference>
<dbReference type="Proteomes" id="UP000442694">
    <property type="component" value="Unassembled WGS sequence"/>
</dbReference>
<evidence type="ECO:0000313" key="8">
    <source>
        <dbReference type="EMBL" id="KAB8028602.1"/>
    </source>
</evidence>
<dbReference type="InterPro" id="IPR011701">
    <property type="entry name" value="MFS"/>
</dbReference>
<gene>
    <name evidence="8" type="ORF">GCL57_12855</name>
</gene>
<dbReference type="InterPro" id="IPR020846">
    <property type="entry name" value="MFS_dom"/>
</dbReference>
<feature type="transmembrane region" description="Helical" evidence="6">
    <location>
        <begin position="76"/>
        <end position="98"/>
    </location>
</feature>
<name>A0A833JBN5_9BACT</name>
<feature type="transmembrane region" description="Helical" evidence="6">
    <location>
        <begin position="104"/>
        <end position="122"/>
    </location>
</feature>
<feature type="transmembrane region" description="Helical" evidence="6">
    <location>
        <begin position="285"/>
        <end position="307"/>
    </location>
</feature>
<comment type="subcellular location">
    <subcellularLocation>
        <location evidence="1">Cell membrane</location>
        <topology evidence="1">Multi-pass membrane protein</topology>
    </subcellularLocation>
</comment>
<evidence type="ECO:0000256" key="1">
    <source>
        <dbReference type="ARBA" id="ARBA00004651"/>
    </source>
</evidence>
<keyword evidence="2" id="KW-1003">Cell membrane</keyword>
<dbReference type="SUPFAM" id="SSF103473">
    <property type="entry name" value="MFS general substrate transporter"/>
    <property type="match status" value="1"/>
</dbReference>
<proteinExistence type="predicted"/>
<dbReference type="PROSITE" id="PS00216">
    <property type="entry name" value="SUGAR_TRANSPORT_1"/>
    <property type="match status" value="1"/>
</dbReference>
<feature type="transmembrane region" description="Helical" evidence="6">
    <location>
        <begin position="345"/>
        <end position="371"/>
    </location>
</feature>
<keyword evidence="3 6" id="KW-0812">Transmembrane</keyword>
<dbReference type="PROSITE" id="PS50850">
    <property type="entry name" value="MFS"/>
    <property type="match status" value="1"/>
</dbReference>
<dbReference type="InterPro" id="IPR050189">
    <property type="entry name" value="MFS_Efflux_Transporters"/>
</dbReference>
<evidence type="ECO:0000259" key="7">
    <source>
        <dbReference type="PROSITE" id="PS50850"/>
    </source>
</evidence>
<evidence type="ECO:0000313" key="9">
    <source>
        <dbReference type="Proteomes" id="UP000442694"/>
    </source>
</evidence>
<organism evidence="8 9">
    <name type="scientific">Fluviispira multicolorata</name>
    <dbReference type="NCBI Taxonomy" id="2654512"/>
    <lineage>
        <taxon>Bacteria</taxon>
        <taxon>Pseudomonadati</taxon>
        <taxon>Bdellovibrionota</taxon>
        <taxon>Oligoflexia</taxon>
        <taxon>Silvanigrellales</taxon>
        <taxon>Silvanigrellaceae</taxon>
        <taxon>Fluviispira</taxon>
    </lineage>
</organism>
<dbReference type="PANTHER" id="PTHR43124">
    <property type="entry name" value="PURINE EFFLUX PUMP PBUE"/>
    <property type="match status" value="1"/>
</dbReference>
<dbReference type="Gene3D" id="1.20.1720.10">
    <property type="entry name" value="Multidrug resistance protein D"/>
    <property type="match status" value="1"/>
</dbReference>
<keyword evidence="5 6" id="KW-0472">Membrane</keyword>
<feature type="transmembrane region" description="Helical" evidence="6">
    <location>
        <begin position="255"/>
        <end position="273"/>
    </location>
</feature>
<feature type="transmembrane region" description="Helical" evidence="6">
    <location>
        <begin position="162"/>
        <end position="184"/>
    </location>
</feature>
<accession>A0A833JBN5</accession>
<dbReference type="InterPro" id="IPR005829">
    <property type="entry name" value="Sugar_transporter_CS"/>
</dbReference>
<feature type="transmembrane region" description="Helical" evidence="6">
    <location>
        <begin position="45"/>
        <end position="64"/>
    </location>
</feature>
<dbReference type="RefSeq" id="WP_152213752.1">
    <property type="nucleotide sequence ID" value="NZ_WFLN01000009.1"/>
</dbReference>
<dbReference type="EMBL" id="WFLN01000009">
    <property type="protein sequence ID" value="KAB8028602.1"/>
    <property type="molecule type" value="Genomic_DNA"/>
</dbReference>
<evidence type="ECO:0000256" key="6">
    <source>
        <dbReference type="SAM" id="Phobius"/>
    </source>
</evidence>
<feature type="transmembrane region" description="Helical" evidence="6">
    <location>
        <begin position="134"/>
        <end position="156"/>
    </location>
</feature>
<sequence>MSSIGKQFYFVPFLIVFEFCAYMSVDMIMPGMLFVVNDFSVSHTYVPSALSLFILGGACVPLFLGPLADRYGRKKLLILGVFIFIVSCILNSFSISIFQFLLTRFLQGTSTGFIGVIGYAAIQELFEEKKAVKIQSLMTTIALISPILGPFVGSIYLEYFNWRYMSSVIGTTALISLIGLLKYMPNDKLSKQKKNKVKCQNLFSLAFSNYLSVLKNKTFMAGVAAFGFIEIPLYNWVAVSPLILIKKENLSEIEYSLYQIPVFACYVLGILLLQKLLDHFSLKKIIILGSTIAITGIILGFIFPIFINDYFLYVIIVNSIYAFGGGMISAPLYRLTLFSVEGVSLGYITAIKTVLFLGMLSIGSLFLSFIYKDLNNIYLGIYGLVLGILYLLSICYFFKNSSNEELK</sequence>
<feature type="transmembrane region" description="Helical" evidence="6">
    <location>
        <begin position="377"/>
        <end position="398"/>
    </location>
</feature>
<evidence type="ECO:0000256" key="3">
    <source>
        <dbReference type="ARBA" id="ARBA00022692"/>
    </source>
</evidence>
<keyword evidence="9" id="KW-1185">Reference proteome</keyword>
<feature type="domain" description="Major facilitator superfamily (MFS) profile" evidence="7">
    <location>
        <begin position="10"/>
        <end position="404"/>
    </location>
</feature>
<dbReference type="AlphaFoldDB" id="A0A833JBN5"/>
<protein>
    <submittedName>
        <fullName evidence="8">MFS transporter</fullName>
    </submittedName>
</protein>
<dbReference type="Pfam" id="PF07690">
    <property type="entry name" value="MFS_1"/>
    <property type="match status" value="1"/>
</dbReference>
<feature type="transmembrane region" description="Helical" evidence="6">
    <location>
        <begin position="219"/>
        <end position="243"/>
    </location>
</feature>
<evidence type="ECO:0000256" key="5">
    <source>
        <dbReference type="ARBA" id="ARBA00023136"/>
    </source>
</evidence>
<comment type="caution">
    <text evidence="8">The sequence shown here is derived from an EMBL/GenBank/DDBJ whole genome shotgun (WGS) entry which is preliminary data.</text>
</comment>